<reference evidence="1" key="1">
    <citation type="journal article" date="2016" name="Insect Biochem. Mol. Biol.">
        <title>Multifaceted biological insights from a draft genome sequence of the tobacco hornworm moth, Manduca sexta.</title>
        <authorList>
            <person name="Kanost M.R."/>
            <person name="Arrese E.L."/>
            <person name="Cao X."/>
            <person name="Chen Y.R."/>
            <person name="Chellapilla S."/>
            <person name="Goldsmith M.R."/>
            <person name="Grosse-Wilde E."/>
            <person name="Heckel D.G."/>
            <person name="Herndon N."/>
            <person name="Jiang H."/>
            <person name="Papanicolaou A."/>
            <person name="Qu J."/>
            <person name="Soulages J.L."/>
            <person name="Vogel H."/>
            <person name="Walters J."/>
            <person name="Waterhouse R.M."/>
            <person name="Ahn S.J."/>
            <person name="Almeida F.C."/>
            <person name="An C."/>
            <person name="Aqrawi P."/>
            <person name="Bretschneider A."/>
            <person name="Bryant W.B."/>
            <person name="Bucks S."/>
            <person name="Chao H."/>
            <person name="Chevignon G."/>
            <person name="Christen J.M."/>
            <person name="Clarke D.F."/>
            <person name="Dittmer N.T."/>
            <person name="Ferguson L.C.F."/>
            <person name="Garavelou S."/>
            <person name="Gordon K.H.J."/>
            <person name="Gunaratna R.T."/>
            <person name="Han Y."/>
            <person name="Hauser F."/>
            <person name="He Y."/>
            <person name="Heidel-Fischer H."/>
            <person name="Hirsh A."/>
            <person name="Hu Y."/>
            <person name="Jiang H."/>
            <person name="Kalra D."/>
            <person name="Klinner C."/>
            <person name="Konig C."/>
            <person name="Kovar C."/>
            <person name="Kroll A.R."/>
            <person name="Kuwar S.S."/>
            <person name="Lee S.L."/>
            <person name="Lehman R."/>
            <person name="Li K."/>
            <person name="Li Z."/>
            <person name="Liang H."/>
            <person name="Lovelace S."/>
            <person name="Lu Z."/>
            <person name="Mansfield J.H."/>
            <person name="McCulloch K.J."/>
            <person name="Mathew T."/>
            <person name="Morton B."/>
            <person name="Muzny D.M."/>
            <person name="Neunemann D."/>
            <person name="Ongeri F."/>
            <person name="Pauchet Y."/>
            <person name="Pu L.L."/>
            <person name="Pyrousis I."/>
            <person name="Rao X.J."/>
            <person name="Redding A."/>
            <person name="Roesel C."/>
            <person name="Sanchez-Gracia A."/>
            <person name="Schaack S."/>
            <person name="Shukla A."/>
            <person name="Tetreau G."/>
            <person name="Wang Y."/>
            <person name="Xiong G.H."/>
            <person name="Traut W."/>
            <person name="Walsh T.K."/>
            <person name="Worley K.C."/>
            <person name="Wu D."/>
            <person name="Wu W."/>
            <person name="Wu Y.Q."/>
            <person name="Zhang X."/>
            <person name="Zou Z."/>
            <person name="Zucker H."/>
            <person name="Briscoe A.D."/>
            <person name="Burmester T."/>
            <person name="Clem R.J."/>
            <person name="Feyereisen R."/>
            <person name="Grimmelikhuijzen C.J.P."/>
            <person name="Hamodrakas S.J."/>
            <person name="Hansson B.S."/>
            <person name="Huguet E."/>
            <person name="Jermiin L.S."/>
            <person name="Lan Q."/>
            <person name="Lehman H.K."/>
            <person name="Lorenzen M."/>
            <person name="Merzendorfer H."/>
            <person name="Michalopoulos I."/>
            <person name="Morton D.B."/>
            <person name="Muthukrishnan S."/>
            <person name="Oakeshott J.G."/>
            <person name="Palmer W."/>
            <person name="Park Y."/>
            <person name="Passarelli A.L."/>
            <person name="Rozas J."/>
            <person name="Schwartz L.M."/>
            <person name="Smith W."/>
            <person name="Southgate A."/>
            <person name="Vilcinskas A."/>
            <person name="Vogt R."/>
            <person name="Wang P."/>
            <person name="Werren J."/>
            <person name="Yu X.Q."/>
            <person name="Zhou J.J."/>
            <person name="Brown S.J."/>
            <person name="Scherer S.E."/>
            <person name="Richards S."/>
            <person name="Blissard G.W."/>
        </authorList>
    </citation>
    <scope>NUCLEOTIDE SEQUENCE</scope>
</reference>
<dbReference type="AlphaFoldDB" id="A0A921ZGL9"/>
<proteinExistence type="predicted"/>
<sequence length="125" mass="14510">MSRGRVHRHLGVNCYSGNSLVFCKFNAQRQGRVIKYPLNTKKNVISAGLPGNGYLTRPLLVWEDFYVLESLQNAKNYLTFIRLPTYNFNDFIPGGKLQFRVCIHYLMRIFLFSGLHKEYSDKATI</sequence>
<protein>
    <submittedName>
        <fullName evidence="1">Uncharacterized protein</fullName>
    </submittedName>
</protein>
<evidence type="ECO:0000313" key="2">
    <source>
        <dbReference type="Proteomes" id="UP000791440"/>
    </source>
</evidence>
<dbReference type="EMBL" id="JH668541">
    <property type="protein sequence ID" value="KAG6457268.1"/>
    <property type="molecule type" value="Genomic_DNA"/>
</dbReference>
<reference evidence="1" key="2">
    <citation type="submission" date="2020-12" db="EMBL/GenBank/DDBJ databases">
        <authorList>
            <person name="Kanost M."/>
        </authorList>
    </citation>
    <scope>NUCLEOTIDE SEQUENCE</scope>
</reference>
<organism evidence="1 2">
    <name type="scientific">Manduca sexta</name>
    <name type="common">Tobacco hawkmoth</name>
    <name type="synonym">Tobacco hornworm</name>
    <dbReference type="NCBI Taxonomy" id="7130"/>
    <lineage>
        <taxon>Eukaryota</taxon>
        <taxon>Metazoa</taxon>
        <taxon>Ecdysozoa</taxon>
        <taxon>Arthropoda</taxon>
        <taxon>Hexapoda</taxon>
        <taxon>Insecta</taxon>
        <taxon>Pterygota</taxon>
        <taxon>Neoptera</taxon>
        <taxon>Endopterygota</taxon>
        <taxon>Lepidoptera</taxon>
        <taxon>Glossata</taxon>
        <taxon>Ditrysia</taxon>
        <taxon>Bombycoidea</taxon>
        <taxon>Sphingidae</taxon>
        <taxon>Sphinginae</taxon>
        <taxon>Sphingini</taxon>
        <taxon>Manduca</taxon>
    </lineage>
</organism>
<comment type="caution">
    <text evidence="1">The sequence shown here is derived from an EMBL/GenBank/DDBJ whole genome shotgun (WGS) entry which is preliminary data.</text>
</comment>
<name>A0A921ZGL9_MANSE</name>
<accession>A0A921ZGL9</accession>
<dbReference type="Proteomes" id="UP000791440">
    <property type="component" value="Unassembled WGS sequence"/>
</dbReference>
<keyword evidence="2" id="KW-1185">Reference proteome</keyword>
<gene>
    <name evidence="1" type="ORF">O3G_MSEX010203</name>
</gene>
<evidence type="ECO:0000313" key="1">
    <source>
        <dbReference type="EMBL" id="KAG6457268.1"/>
    </source>
</evidence>
<dbReference type="EMBL" id="JH668541">
    <property type="protein sequence ID" value="KAG6457267.1"/>
    <property type="molecule type" value="Genomic_DNA"/>
</dbReference>